<dbReference type="RefSeq" id="WP_092903900.1">
    <property type="nucleotide sequence ID" value="NZ_FOZS01000002.1"/>
</dbReference>
<dbReference type="Pfam" id="PF26490">
    <property type="entry name" value="DUF8159"/>
    <property type="match status" value="1"/>
</dbReference>
<feature type="compositionally biased region" description="Low complexity" evidence="1">
    <location>
        <begin position="207"/>
        <end position="232"/>
    </location>
</feature>
<organism evidence="3 4">
    <name type="scientific">Halostagnicola kamekurae</name>
    <dbReference type="NCBI Taxonomy" id="619731"/>
    <lineage>
        <taxon>Archaea</taxon>
        <taxon>Methanobacteriati</taxon>
        <taxon>Methanobacteriota</taxon>
        <taxon>Stenosarchaea group</taxon>
        <taxon>Halobacteria</taxon>
        <taxon>Halobacteriales</taxon>
        <taxon>Natrialbaceae</taxon>
        <taxon>Halostagnicola</taxon>
    </lineage>
</organism>
<feature type="compositionally biased region" description="Polar residues" evidence="1">
    <location>
        <begin position="19"/>
        <end position="37"/>
    </location>
</feature>
<dbReference type="AlphaFoldDB" id="A0A1I6RK63"/>
<evidence type="ECO:0000256" key="1">
    <source>
        <dbReference type="SAM" id="MobiDB-lite"/>
    </source>
</evidence>
<proteinExistence type="predicted"/>
<accession>A0A1I6RK63</accession>
<dbReference type="InterPro" id="IPR058473">
    <property type="entry name" value="DUF8159"/>
</dbReference>
<protein>
    <recommendedName>
        <fullName evidence="2">DUF8159 domain-containing protein</fullName>
    </recommendedName>
</protein>
<evidence type="ECO:0000313" key="4">
    <source>
        <dbReference type="Proteomes" id="UP000199199"/>
    </source>
</evidence>
<feature type="compositionally biased region" description="Low complexity" evidence="1">
    <location>
        <begin position="239"/>
        <end position="248"/>
    </location>
</feature>
<dbReference type="Proteomes" id="UP000199199">
    <property type="component" value="Unassembled WGS sequence"/>
</dbReference>
<feature type="region of interest" description="Disordered" evidence="1">
    <location>
        <begin position="1"/>
        <end position="40"/>
    </location>
</feature>
<name>A0A1I6RK63_9EURY</name>
<feature type="region of interest" description="Disordered" evidence="1">
    <location>
        <begin position="192"/>
        <end position="259"/>
    </location>
</feature>
<feature type="compositionally biased region" description="Basic and acidic residues" evidence="1">
    <location>
        <begin position="1"/>
        <end position="13"/>
    </location>
</feature>
<dbReference type="EMBL" id="FOZS01000002">
    <property type="protein sequence ID" value="SFS64868.1"/>
    <property type="molecule type" value="Genomic_DNA"/>
</dbReference>
<feature type="compositionally biased region" description="Gly residues" evidence="1">
    <location>
        <begin position="249"/>
        <end position="259"/>
    </location>
</feature>
<evidence type="ECO:0000259" key="2">
    <source>
        <dbReference type="Pfam" id="PF26490"/>
    </source>
</evidence>
<keyword evidence="4" id="KW-1185">Reference proteome</keyword>
<feature type="region of interest" description="Disordered" evidence="1">
    <location>
        <begin position="65"/>
        <end position="85"/>
    </location>
</feature>
<gene>
    <name evidence="3" type="ORF">SAMN04488556_1839</name>
</gene>
<dbReference type="OrthoDB" id="206104at2157"/>
<evidence type="ECO:0000313" key="3">
    <source>
        <dbReference type="EMBL" id="SFS64868.1"/>
    </source>
</evidence>
<feature type="domain" description="DUF8159" evidence="2">
    <location>
        <begin position="81"/>
        <end position="197"/>
    </location>
</feature>
<sequence>MSREADSPSRNDDGGLGANSGSSQSRGATDTTRATHSLSRRGALAGVGTLSLGAVAGCLGSIPGLEGSSGQRLVEPEDPGENPDATPGEFYHLIEEHDIVVDELYHTPEENRLDLFYDSSAETRSESDEEIVVIYQAYQELIDHGSSLENLYTEIVDPFEEQARGWGIDTDWVERYLDGEINENELWGTIVESKSYGDGNDPAVSNESDPPTGDDGTTSDGNETSGETGETDPANRTNSSEISDSSVDGGSGGNESDGE</sequence>
<reference evidence="4" key="1">
    <citation type="submission" date="2016-10" db="EMBL/GenBank/DDBJ databases">
        <authorList>
            <person name="Varghese N."/>
            <person name="Submissions S."/>
        </authorList>
    </citation>
    <scope>NUCLEOTIDE SEQUENCE [LARGE SCALE GENOMIC DNA]</scope>
    <source>
        <strain evidence="4">DSM 22427</strain>
    </source>
</reference>